<keyword evidence="1" id="KW-0812">Transmembrane</keyword>
<keyword evidence="1" id="KW-0472">Membrane</keyword>
<dbReference type="EMBL" id="BK059104">
    <property type="protein sequence ID" value="DAE30480.1"/>
    <property type="molecule type" value="Genomic_DNA"/>
</dbReference>
<reference evidence="2" key="1">
    <citation type="journal article" date="2021" name="Proc. Natl. Acad. Sci. U.S.A.">
        <title>A Catalog of Tens of Thousands of Viruses from Human Metagenomes Reveals Hidden Associations with Chronic Diseases.</title>
        <authorList>
            <person name="Tisza M.J."/>
            <person name="Buck C.B."/>
        </authorList>
    </citation>
    <scope>NUCLEOTIDE SEQUENCE</scope>
    <source>
        <strain evidence="2">Ctiha2</strain>
    </source>
</reference>
<sequence length="38" mass="4615">MEFLSIAIVGFFYGLYWIFLAVFVMYIGNFRFFDVVFM</sequence>
<evidence type="ECO:0000313" key="2">
    <source>
        <dbReference type="EMBL" id="DAE30480.1"/>
    </source>
</evidence>
<proteinExistence type="predicted"/>
<organism evidence="2">
    <name type="scientific">virus sp. ctiha2</name>
    <dbReference type="NCBI Taxonomy" id="2827299"/>
    <lineage>
        <taxon>Viruses</taxon>
    </lineage>
</organism>
<name>A0A8S5RGH1_9VIRU</name>
<accession>A0A8S5RGH1</accession>
<evidence type="ECO:0000256" key="1">
    <source>
        <dbReference type="SAM" id="Phobius"/>
    </source>
</evidence>
<feature type="transmembrane region" description="Helical" evidence="1">
    <location>
        <begin position="6"/>
        <end position="28"/>
    </location>
</feature>
<protein>
    <submittedName>
        <fullName evidence="2">Uncharacterized protein</fullName>
    </submittedName>
</protein>
<keyword evidence="1" id="KW-1133">Transmembrane helix</keyword>